<evidence type="ECO:0000256" key="6">
    <source>
        <dbReference type="SAM" id="Phobius"/>
    </source>
</evidence>
<dbReference type="PIRSF" id="PIRSF035875">
    <property type="entry name" value="RNase_BN"/>
    <property type="match status" value="1"/>
</dbReference>
<comment type="caution">
    <text evidence="7">The sequence shown here is derived from an EMBL/GenBank/DDBJ whole genome shotgun (WGS) entry which is preliminary data.</text>
</comment>
<proteinExistence type="predicted"/>
<keyword evidence="5 6" id="KW-0472">Membrane</keyword>
<protein>
    <submittedName>
        <fullName evidence="7">Uncharacterized protein</fullName>
    </submittedName>
</protein>
<sequence>MPAQADRNEVTVPEDGPTAEPARARYARLVRDTLLASTTDRISLAAAGCAFYATLALFPAISMLISMMGLVLAPVTAEQHLAALAGLLPPQAFGLIANRVHQLVHKSGGELSAHLAISFLLTFWSSSTGSKSVLSAVNIAYDVTERRPLLRFQLIGLSMTLIAVLCAILAIAVLVLLPPAISFLGLTRHGGSLVHAAGMAMLIGFFFVAIALLYRFGPLRRVPRRPRIAPGAALATVLWLVASEALSFYVSRMSSFGATYGSLAAIIGVMLWFYVSAYAVLLGAELNARLEQADAARADNGADPAAA</sequence>
<evidence type="ECO:0000256" key="2">
    <source>
        <dbReference type="ARBA" id="ARBA00022475"/>
    </source>
</evidence>
<dbReference type="EMBL" id="NHRY01000263">
    <property type="protein sequence ID" value="PPQ27038.1"/>
    <property type="molecule type" value="Genomic_DNA"/>
</dbReference>
<dbReference type="GO" id="GO:0005886">
    <property type="term" value="C:plasma membrane"/>
    <property type="evidence" value="ECO:0007669"/>
    <property type="project" value="UniProtKB-SubCell"/>
</dbReference>
<accession>A0A2S6MXG3</accession>
<keyword evidence="4 6" id="KW-1133">Transmembrane helix</keyword>
<dbReference type="InterPro" id="IPR017039">
    <property type="entry name" value="Virul_fac_BrkB"/>
</dbReference>
<evidence type="ECO:0000256" key="5">
    <source>
        <dbReference type="ARBA" id="ARBA00023136"/>
    </source>
</evidence>
<dbReference type="Proteomes" id="UP000239724">
    <property type="component" value="Unassembled WGS sequence"/>
</dbReference>
<gene>
    <name evidence="7" type="ORF">CCS01_28280</name>
</gene>
<feature type="transmembrane region" description="Helical" evidence="6">
    <location>
        <begin position="262"/>
        <end position="282"/>
    </location>
</feature>
<feature type="transmembrane region" description="Helical" evidence="6">
    <location>
        <begin position="228"/>
        <end position="250"/>
    </location>
</feature>
<dbReference type="AlphaFoldDB" id="A0A2S6MXG3"/>
<feature type="transmembrane region" description="Helical" evidence="6">
    <location>
        <begin position="193"/>
        <end position="216"/>
    </location>
</feature>
<dbReference type="PANTHER" id="PTHR30213:SF0">
    <property type="entry name" value="UPF0761 MEMBRANE PROTEIN YIHY"/>
    <property type="match status" value="1"/>
</dbReference>
<evidence type="ECO:0000256" key="3">
    <source>
        <dbReference type="ARBA" id="ARBA00022692"/>
    </source>
</evidence>
<dbReference type="RefSeq" id="WP_104522177.1">
    <property type="nucleotide sequence ID" value="NZ_NHRY01000263.1"/>
</dbReference>
<dbReference type="NCBIfam" id="TIGR00765">
    <property type="entry name" value="yihY_not_rbn"/>
    <property type="match status" value="1"/>
</dbReference>
<reference evidence="7 8" key="1">
    <citation type="journal article" date="2018" name="Arch. Microbiol.">
        <title>New insights into the metabolic potential of the phototrophic purple bacterium Rhodopila globiformis DSM 161(T) from its draft genome sequence and evidence for a vanadium-dependent nitrogenase.</title>
        <authorList>
            <person name="Imhoff J.F."/>
            <person name="Rahn T."/>
            <person name="Kunzel S."/>
            <person name="Neulinger S.C."/>
        </authorList>
    </citation>
    <scope>NUCLEOTIDE SEQUENCE [LARGE SCALE GENOMIC DNA]</scope>
    <source>
        <strain evidence="7 8">DSM 161</strain>
    </source>
</reference>
<comment type="subcellular location">
    <subcellularLocation>
        <location evidence="1">Cell membrane</location>
        <topology evidence="1">Multi-pass membrane protein</topology>
    </subcellularLocation>
</comment>
<dbReference type="PANTHER" id="PTHR30213">
    <property type="entry name" value="INNER MEMBRANE PROTEIN YHJD"/>
    <property type="match status" value="1"/>
</dbReference>
<name>A0A2S6MXG3_RHOGL</name>
<keyword evidence="2" id="KW-1003">Cell membrane</keyword>
<feature type="transmembrane region" description="Helical" evidence="6">
    <location>
        <begin position="154"/>
        <end position="181"/>
    </location>
</feature>
<evidence type="ECO:0000313" key="8">
    <source>
        <dbReference type="Proteomes" id="UP000239724"/>
    </source>
</evidence>
<keyword evidence="3 6" id="KW-0812">Transmembrane</keyword>
<evidence type="ECO:0000313" key="7">
    <source>
        <dbReference type="EMBL" id="PPQ27038.1"/>
    </source>
</evidence>
<dbReference type="OrthoDB" id="9781030at2"/>
<dbReference type="Pfam" id="PF03631">
    <property type="entry name" value="Virul_fac_BrkB"/>
    <property type="match status" value="1"/>
</dbReference>
<feature type="transmembrane region" description="Helical" evidence="6">
    <location>
        <begin position="42"/>
        <end position="65"/>
    </location>
</feature>
<evidence type="ECO:0000256" key="1">
    <source>
        <dbReference type="ARBA" id="ARBA00004651"/>
    </source>
</evidence>
<keyword evidence="8" id="KW-1185">Reference proteome</keyword>
<evidence type="ECO:0000256" key="4">
    <source>
        <dbReference type="ARBA" id="ARBA00022989"/>
    </source>
</evidence>
<organism evidence="7 8">
    <name type="scientific">Rhodopila globiformis</name>
    <name type="common">Rhodopseudomonas globiformis</name>
    <dbReference type="NCBI Taxonomy" id="1071"/>
    <lineage>
        <taxon>Bacteria</taxon>
        <taxon>Pseudomonadati</taxon>
        <taxon>Pseudomonadota</taxon>
        <taxon>Alphaproteobacteria</taxon>
        <taxon>Acetobacterales</taxon>
        <taxon>Acetobacteraceae</taxon>
        <taxon>Rhodopila</taxon>
    </lineage>
</organism>